<reference evidence="2 3" key="1">
    <citation type="submission" date="2019-09" db="EMBL/GenBank/DDBJ databases">
        <title>Draft genome of the ectomycorrhizal ascomycete Sphaerosporella brunnea.</title>
        <authorList>
            <consortium name="DOE Joint Genome Institute"/>
            <person name="Benucci G.M."/>
            <person name="Marozzi G."/>
            <person name="Antonielli L."/>
            <person name="Sanchez S."/>
            <person name="Marco P."/>
            <person name="Wang X."/>
            <person name="Falini L.B."/>
            <person name="Barry K."/>
            <person name="Haridas S."/>
            <person name="Lipzen A."/>
            <person name="Labutti K."/>
            <person name="Grigoriev I.V."/>
            <person name="Murat C."/>
            <person name="Martin F."/>
            <person name="Albertini E."/>
            <person name="Donnini D."/>
            <person name="Bonito G."/>
        </authorList>
    </citation>
    <scope>NUCLEOTIDE SEQUENCE [LARGE SCALE GENOMIC DNA]</scope>
    <source>
        <strain evidence="2 3">Sb_GMNB300</strain>
    </source>
</reference>
<evidence type="ECO:0000313" key="3">
    <source>
        <dbReference type="Proteomes" id="UP000326924"/>
    </source>
</evidence>
<proteinExistence type="predicted"/>
<feature type="compositionally biased region" description="Polar residues" evidence="1">
    <location>
        <begin position="89"/>
        <end position="107"/>
    </location>
</feature>
<sequence length="355" mass="39052">MLWYPGQLKRSVVCCSFHRFRGGMLDICRLFYYFFKILLNSKATCTVNQCRSGRKKKKTCDEKCSIFQAVGYTRRGPDRSQASKHSNDLDASSTQSTTITGTPERQTNRGLFSTHKLRLVLGPRHLDHSWNRHPLVVGRGKDVGSRRAIRVSELLDAPAGSLEHKVGDFLVRQLPLSGMTAKVDVGGLEDGTAGAFVQGVLLAPAIVVEEETGKEHVHVHRAVAVGVASDSGVPARGSDQLVVSGEEELLEFGARDHLLEMISELRLRDRLVVEGLGERVEELRSEGSQLARVDGASSCGGDETGEGQEEERNDTEGRHDESMWVVEKDADGESQAEDVRWRGTVGVNTLSQLIM</sequence>
<dbReference type="InParanoid" id="A0A5J5EH10"/>
<feature type="non-terminal residue" evidence="2">
    <location>
        <position position="1"/>
    </location>
</feature>
<name>A0A5J5EH10_9PEZI</name>
<feature type="non-terminal residue" evidence="2">
    <location>
        <position position="355"/>
    </location>
</feature>
<organism evidence="2 3">
    <name type="scientific">Sphaerosporella brunnea</name>
    <dbReference type="NCBI Taxonomy" id="1250544"/>
    <lineage>
        <taxon>Eukaryota</taxon>
        <taxon>Fungi</taxon>
        <taxon>Dikarya</taxon>
        <taxon>Ascomycota</taxon>
        <taxon>Pezizomycotina</taxon>
        <taxon>Pezizomycetes</taxon>
        <taxon>Pezizales</taxon>
        <taxon>Pyronemataceae</taxon>
        <taxon>Sphaerosporella</taxon>
    </lineage>
</organism>
<dbReference type="Proteomes" id="UP000326924">
    <property type="component" value="Unassembled WGS sequence"/>
</dbReference>
<feature type="compositionally biased region" description="Basic and acidic residues" evidence="1">
    <location>
        <begin position="314"/>
        <end position="337"/>
    </location>
</feature>
<evidence type="ECO:0000313" key="2">
    <source>
        <dbReference type="EMBL" id="KAA8894363.1"/>
    </source>
</evidence>
<dbReference type="EMBL" id="VXIS01000346">
    <property type="protein sequence ID" value="KAA8894363.1"/>
    <property type="molecule type" value="Genomic_DNA"/>
</dbReference>
<dbReference type="AlphaFoldDB" id="A0A5J5EH10"/>
<comment type="caution">
    <text evidence="2">The sequence shown here is derived from an EMBL/GenBank/DDBJ whole genome shotgun (WGS) entry which is preliminary data.</text>
</comment>
<accession>A0A5J5EH10</accession>
<protein>
    <submittedName>
        <fullName evidence="2">Uncharacterized protein</fullName>
    </submittedName>
</protein>
<keyword evidence="3" id="KW-1185">Reference proteome</keyword>
<gene>
    <name evidence="2" type="ORF">FN846DRAFT_974407</name>
</gene>
<feature type="region of interest" description="Disordered" evidence="1">
    <location>
        <begin position="75"/>
        <end position="107"/>
    </location>
</feature>
<feature type="compositionally biased region" description="Acidic residues" evidence="1">
    <location>
        <begin position="303"/>
        <end position="313"/>
    </location>
</feature>
<feature type="region of interest" description="Disordered" evidence="1">
    <location>
        <begin position="285"/>
        <end position="337"/>
    </location>
</feature>
<evidence type="ECO:0000256" key="1">
    <source>
        <dbReference type="SAM" id="MobiDB-lite"/>
    </source>
</evidence>